<dbReference type="AlphaFoldDB" id="K1QDB4"/>
<dbReference type="HOGENOM" id="CLU_1724106_0_0_1"/>
<dbReference type="EMBL" id="JH816283">
    <property type="protein sequence ID" value="EKC34912.1"/>
    <property type="molecule type" value="Genomic_DNA"/>
</dbReference>
<reference evidence="1" key="1">
    <citation type="journal article" date="2012" name="Nature">
        <title>The oyster genome reveals stress adaptation and complexity of shell formation.</title>
        <authorList>
            <person name="Zhang G."/>
            <person name="Fang X."/>
            <person name="Guo X."/>
            <person name="Li L."/>
            <person name="Luo R."/>
            <person name="Xu F."/>
            <person name="Yang P."/>
            <person name="Zhang L."/>
            <person name="Wang X."/>
            <person name="Qi H."/>
            <person name="Xiong Z."/>
            <person name="Que H."/>
            <person name="Xie Y."/>
            <person name="Holland P.W."/>
            <person name="Paps J."/>
            <person name="Zhu Y."/>
            <person name="Wu F."/>
            <person name="Chen Y."/>
            <person name="Wang J."/>
            <person name="Peng C."/>
            <person name="Meng J."/>
            <person name="Yang L."/>
            <person name="Liu J."/>
            <person name="Wen B."/>
            <person name="Zhang N."/>
            <person name="Huang Z."/>
            <person name="Zhu Q."/>
            <person name="Feng Y."/>
            <person name="Mount A."/>
            <person name="Hedgecock D."/>
            <person name="Xu Z."/>
            <person name="Liu Y."/>
            <person name="Domazet-Loso T."/>
            <person name="Du Y."/>
            <person name="Sun X."/>
            <person name="Zhang S."/>
            <person name="Liu B."/>
            <person name="Cheng P."/>
            <person name="Jiang X."/>
            <person name="Li J."/>
            <person name="Fan D."/>
            <person name="Wang W."/>
            <person name="Fu W."/>
            <person name="Wang T."/>
            <person name="Wang B."/>
            <person name="Zhang J."/>
            <person name="Peng Z."/>
            <person name="Li Y."/>
            <person name="Li N."/>
            <person name="Wang J."/>
            <person name="Chen M."/>
            <person name="He Y."/>
            <person name="Tan F."/>
            <person name="Song X."/>
            <person name="Zheng Q."/>
            <person name="Huang R."/>
            <person name="Yang H."/>
            <person name="Du X."/>
            <person name="Chen L."/>
            <person name="Yang M."/>
            <person name="Gaffney P.M."/>
            <person name="Wang S."/>
            <person name="Luo L."/>
            <person name="She Z."/>
            <person name="Ming Y."/>
            <person name="Huang W."/>
            <person name="Zhang S."/>
            <person name="Huang B."/>
            <person name="Zhang Y."/>
            <person name="Qu T."/>
            <person name="Ni P."/>
            <person name="Miao G."/>
            <person name="Wang J."/>
            <person name="Wang Q."/>
            <person name="Steinberg C.E."/>
            <person name="Wang H."/>
            <person name="Li N."/>
            <person name="Qian L."/>
            <person name="Zhang G."/>
            <person name="Li Y."/>
            <person name="Yang H."/>
            <person name="Liu X."/>
            <person name="Wang J."/>
            <person name="Yin Y."/>
            <person name="Wang J."/>
        </authorList>
    </citation>
    <scope>NUCLEOTIDE SEQUENCE [LARGE SCALE GENOMIC DNA]</scope>
    <source>
        <strain evidence="1">05x7-T-G4-1.051#20</strain>
    </source>
</reference>
<accession>K1QDB4</accession>
<gene>
    <name evidence="1" type="ORF">CGI_10027621</name>
</gene>
<protein>
    <submittedName>
        <fullName evidence="1">Uncharacterized protein</fullName>
    </submittedName>
</protein>
<sequence length="152" mass="17230">MGERHNEGVVPDPGDNSDSYVQVPSPLLSVSSIQTESMGRDAVMECAGVTSPVPAEGGQDPLFMEGQRRLRENAEFSEPSSTEDWVRQAMVAMKMAPCKYKLQTGIKWGGGRWGHEFRIEKYHFFNISMYRQLNVENNCEHLFENYAIVVWP</sequence>
<proteinExistence type="predicted"/>
<dbReference type="InParanoid" id="K1QDB4"/>
<evidence type="ECO:0000313" key="1">
    <source>
        <dbReference type="EMBL" id="EKC34912.1"/>
    </source>
</evidence>
<name>K1QDB4_MAGGI</name>
<organism evidence="1">
    <name type="scientific">Magallana gigas</name>
    <name type="common">Pacific oyster</name>
    <name type="synonym">Crassostrea gigas</name>
    <dbReference type="NCBI Taxonomy" id="29159"/>
    <lineage>
        <taxon>Eukaryota</taxon>
        <taxon>Metazoa</taxon>
        <taxon>Spiralia</taxon>
        <taxon>Lophotrochozoa</taxon>
        <taxon>Mollusca</taxon>
        <taxon>Bivalvia</taxon>
        <taxon>Autobranchia</taxon>
        <taxon>Pteriomorphia</taxon>
        <taxon>Ostreida</taxon>
        <taxon>Ostreoidea</taxon>
        <taxon>Ostreidae</taxon>
        <taxon>Magallana</taxon>
    </lineage>
</organism>